<reference evidence="1 2" key="1">
    <citation type="submission" date="2015-07" db="EMBL/GenBank/DDBJ databases">
        <title>The genome of Eufriesea mexicana.</title>
        <authorList>
            <person name="Pan H."/>
            <person name="Kapheim K."/>
        </authorList>
    </citation>
    <scope>NUCLEOTIDE SEQUENCE [LARGE SCALE GENOMIC DNA]</scope>
    <source>
        <strain evidence="1">0111107269</strain>
        <tissue evidence="1">Whole body</tissue>
    </source>
</reference>
<dbReference type="Proteomes" id="UP000250275">
    <property type="component" value="Unassembled WGS sequence"/>
</dbReference>
<dbReference type="AlphaFoldDB" id="A0A310SQE4"/>
<proteinExistence type="predicted"/>
<dbReference type="EMBL" id="KQ761323">
    <property type="protein sequence ID" value="OAD57888.1"/>
    <property type="molecule type" value="Genomic_DNA"/>
</dbReference>
<organism evidence="1 2">
    <name type="scientific">Eufriesea mexicana</name>
    <dbReference type="NCBI Taxonomy" id="516756"/>
    <lineage>
        <taxon>Eukaryota</taxon>
        <taxon>Metazoa</taxon>
        <taxon>Ecdysozoa</taxon>
        <taxon>Arthropoda</taxon>
        <taxon>Hexapoda</taxon>
        <taxon>Insecta</taxon>
        <taxon>Pterygota</taxon>
        <taxon>Neoptera</taxon>
        <taxon>Endopterygota</taxon>
        <taxon>Hymenoptera</taxon>
        <taxon>Apocrita</taxon>
        <taxon>Aculeata</taxon>
        <taxon>Apoidea</taxon>
        <taxon>Anthophila</taxon>
        <taxon>Apidae</taxon>
        <taxon>Eufriesea</taxon>
    </lineage>
</organism>
<name>A0A310SQE4_9HYME</name>
<accession>A0A310SQE4</accession>
<evidence type="ECO:0000313" key="1">
    <source>
        <dbReference type="EMBL" id="OAD57888.1"/>
    </source>
</evidence>
<protein>
    <submittedName>
        <fullName evidence="1">Uncharacterized protein</fullName>
    </submittedName>
</protein>
<evidence type="ECO:0000313" key="2">
    <source>
        <dbReference type="Proteomes" id="UP000250275"/>
    </source>
</evidence>
<keyword evidence="2" id="KW-1185">Reference proteome</keyword>
<sequence>MQGLLGVFGDGMYSLTDPLCILHQDGAYEKESDMDGLGLCPYDPRHNSTAVFVGESDSNIFAYLFPAKCRGDTYACTKGDRSSWKILGRFRAGPENTREIRNGQPKIREVMDKWLLGDSNGQIGSAIGYIETERKLSRMDVTRAVSRVCVTYNGSSLLDSRLGRGISEMDYLDGVPFYLASLELARLLDFVQTFATFRLYRYEDRLCVAVTSCSVGILKSRLATWRSEAIEVLCLRGKKAQCVCILVTNYAENPMITSSDR</sequence>
<gene>
    <name evidence="1" type="ORF">WN48_01349</name>
</gene>